<proteinExistence type="predicted"/>
<accession>A0A5J6VL19</accession>
<evidence type="ECO:0000313" key="1">
    <source>
        <dbReference type="EMBL" id="QFG74710.1"/>
    </source>
</evidence>
<dbReference type="EMBL" id="MN448290">
    <property type="protein sequence ID" value="QFG74710.1"/>
    <property type="molecule type" value="Genomic_DNA"/>
</dbReference>
<organism evidence="1">
    <name type="scientific">Megaviridae environmental sample</name>
    <dbReference type="NCBI Taxonomy" id="1737588"/>
    <lineage>
        <taxon>Viruses</taxon>
        <taxon>Varidnaviria</taxon>
        <taxon>Bamfordvirae</taxon>
        <taxon>Nucleocytoviricota</taxon>
        <taxon>Megaviricetes</taxon>
        <taxon>Imitervirales</taxon>
        <taxon>Mimiviridae</taxon>
        <taxon>environmental samples</taxon>
    </lineage>
</organism>
<name>A0A5J6VL19_9VIRU</name>
<protein>
    <submittedName>
        <fullName evidence="1">Uncharacterized protein</fullName>
    </submittedName>
</protein>
<reference evidence="1" key="1">
    <citation type="journal article" date="2019" name="Philos. Trans. R. Soc. Lond., B, Biol. Sci.">
        <title>Targeted metagenomic recovery of four divergent viruses reveals shared and distinctive characteristics of giant viruses of marine eukaryotes.</title>
        <authorList>
            <person name="Needham D.M."/>
            <person name="Poirier C."/>
            <person name="Hehenberger E."/>
            <person name="Jimenez V."/>
            <person name="Swalwell J.E."/>
            <person name="Santoro A.E."/>
            <person name="Worden A.Z."/>
        </authorList>
    </citation>
    <scope>NUCLEOTIDE SEQUENCE</scope>
    <source>
        <strain evidence="1">MPacV-611</strain>
    </source>
</reference>
<sequence>MFLFFIDFLLLIGGCYTINYLWERIVNKNQSNYLLEYIPREDINEDIPPPYTHTHTLMFIENNNTGTNDIRTISPINREEVEDAQLIEDPPTYEEIN</sequence>